<dbReference type="STRING" id="239498.AXK60_05965"/>
<proteinExistence type="predicted"/>
<feature type="transmembrane region" description="Helical" evidence="1">
    <location>
        <begin position="52"/>
        <end position="74"/>
    </location>
</feature>
<evidence type="ECO:0000256" key="1">
    <source>
        <dbReference type="SAM" id="Phobius"/>
    </source>
</evidence>
<keyword evidence="1" id="KW-0812">Transmembrane</keyword>
<protein>
    <recommendedName>
        <fullName evidence="7">DUF1648 domain-containing protein</fullName>
    </recommendedName>
</protein>
<dbReference type="AlphaFoldDB" id="A0A138AKD3"/>
<feature type="transmembrane region" description="Helical" evidence="1">
    <location>
        <begin position="106"/>
        <end position="127"/>
    </location>
</feature>
<feature type="signal peptide" evidence="2">
    <location>
        <begin position="1"/>
        <end position="25"/>
    </location>
</feature>
<dbReference type="EMBL" id="LSRE01000048">
    <property type="protein sequence ID" value="KXO90518.1"/>
    <property type="molecule type" value="Genomic_DNA"/>
</dbReference>
<evidence type="ECO:0000313" key="4">
    <source>
        <dbReference type="EMBL" id="KXP10825.1"/>
    </source>
</evidence>
<keyword evidence="6" id="KW-1185">Reference proteome</keyword>
<feature type="transmembrane region" description="Helical" evidence="1">
    <location>
        <begin position="133"/>
        <end position="157"/>
    </location>
</feature>
<keyword evidence="2" id="KW-0732">Signal</keyword>
<reference evidence="3 6" key="3">
    <citation type="submission" date="2016-02" db="EMBL/GenBank/DDBJ databases">
        <authorList>
            <person name="Teng J.L."/>
            <person name="Tang Y."/>
            <person name="Huang Y."/>
            <person name="Guo F."/>
            <person name="Wei W."/>
            <person name="Chen J.H."/>
            <person name="Wong S.Y."/>
            <person name="Lau S.K."/>
            <person name="Woo P.C."/>
        </authorList>
    </citation>
    <scope>NUCLEOTIDE SEQUENCE [LARGE SCALE GENOMIC DNA]</scope>
    <source>
        <strain evidence="3 6">JCM 13375</strain>
    </source>
</reference>
<keyword evidence="1" id="KW-0472">Membrane</keyword>
<reference evidence="5" key="1">
    <citation type="submission" date="2016-02" db="EMBL/GenBank/DDBJ databases">
        <authorList>
            <person name="Wen L."/>
            <person name="He K."/>
            <person name="Yang H."/>
        </authorList>
    </citation>
    <scope>NUCLEOTIDE SEQUENCE [LARGE SCALE GENOMIC DNA]</scope>
    <source>
        <strain evidence="5">JCM 15929</strain>
    </source>
</reference>
<organism evidence="4 5">
    <name type="scientific">Tsukamurella pseudospumae</name>
    <dbReference type="NCBI Taxonomy" id="239498"/>
    <lineage>
        <taxon>Bacteria</taxon>
        <taxon>Bacillati</taxon>
        <taxon>Actinomycetota</taxon>
        <taxon>Actinomycetes</taxon>
        <taxon>Mycobacteriales</taxon>
        <taxon>Tsukamurellaceae</taxon>
        <taxon>Tsukamurella</taxon>
    </lineage>
</organism>
<dbReference type="PROSITE" id="PS51257">
    <property type="entry name" value="PROKAR_LIPOPROTEIN"/>
    <property type="match status" value="1"/>
</dbReference>
<evidence type="ECO:0008006" key="7">
    <source>
        <dbReference type="Google" id="ProtNLM"/>
    </source>
</evidence>
<sequence>MRIMRARQWIFVVAVLACAAALAWAAASGPDPFPTHTGLGGRADSWRPRGSAVVELALVTGGLAVLFACLSYVAPRLPASLVNTPRRDYWLTDAHRPAFSRIIADFFLLIGSVVLFLGAASTALSVIDARESAARSALLVLFVLTVAASVIHLFWTLSHPPRSPAVRPRRAAPHPR</sequence>
<dbReference type="Proteomes" id="UP000070409">
    <property type="component" value="Unassembled WGS sequence"/>
</dbReference>
<evidence type="ECO:0000313" key="6">
    <source>
        <dbReference type="Proteomes" id="UP000070409"/>
    </source>
</evidence>
<evidence type="ECO:0000256" key="2">
    <source>
        <dbReference type="SAM" id="SignalP"/>
    </source>
</evidence>
<feature type="chain" id="PRO_5039529653" description="DUF1648 domain-containing protein" evidence="2">
    <location>
        <begin position="26"/>
        <end position="176"/>
    </location>
</feature>
<keyword evidence="1" id="KW-1133">Transmembrane helix</keyword>
<comment type="caution">
    <text evidence="4">The sequence shown here is derived from an EMBL/GenBank/DDBJ whole genome shotgun (WGS) entry which is preliminary data.</text>
</comment>
<evidence type="ECO:0000313" key="3">
    <source>
        <dbReference type="EMBL" id="KXO90518.1"/>
    </source>
</evidence>
<accession>A0A138AKD3</accession>
<evidence type="ECO:0000313" key="5">
    <source>
        <dbReference type="Proteomes" id="UP000070258"/>
    </source>
</evidence>
<gene>
    <name evidence="4" type="ORF">AXK60_05965</name>
    <name evidence="3" type="ORF">AXK61_07850</name>
</gene>
<dbReference type="Proteomes" id="UP000070258">
    <property type="component" value="Unassembled WGS sequence"/>
</dbReference>
<reference evidence="4" key="2">
    <citation type="submission" date="2016-02" db="EMBL/GenBank/DDBJ databases">
        <authorList>
            <person name="Teng J.L."/>
            <person name="Yang Y."/>
            <person name="Huang Y."/>
            <person name="Guo F."/>
            <person name="Wei W."/>
            <person name="Chen J.H."/>
            <person name="Wong S.Y."/>
            <person name="Lau S.K."/>
            <person name="Woo P.C."/>
        </authorList>
    </citation>
    <scope>NUCLEOTIDE SEQUENCE</scope>
    <source>
        <strain evidence="4">JCM 15929</strain>
    </source>
</reference>
<name>A0A138AKD3_9ACTN</name>
<dbReference type="EMBL" id="LSRF01000023">
    <property type="protein sequence ID" value="KXP10825.1"/>
    <property type="molecule type" value="Genomic_DNA"/>
</dbReference>